<sequence>MGQRRVDSFPLSGAWLREACLRCWNATYSWRSLFETVLMALGFCSVVCVRWKRRLYEESSCLSGAPPWLFQPSLLRWLPWSKPFLRGKRLPAVPALSRSCLETCDFCVCLRSDFPLCFAIYCLLNRCGDPPGFANCAPGVFSTIRRVFPLRI</sequence>
<reference evidence="1" key="1">
    <citation type="submission" date="2020-08" db="EMBL/GenBank/DDBJ databases">
        <title>Multicomponent nature underlies the extraordinary mechanical properties of spider dragline silk.</title>
        <authorList>
            <person name="Kono N."/>
            <person name="Nakamura H."/>
            <person name="Mori M."/>
            <person name="Yoshida Y."/>
            <person name="Ohtoshi R."/>
            <person name="Malay A.D."/>
            <person name="Moran D.A.P."/>
            <person name="Tomita M."/>
            <person name="Numata K."/>
            <person name="Arakawa K."/>
        </authorList>
    </citation>
    <scope>NUCLEOTIDE SEQUENCE</scope>
</reference>
<keyword evidence="2" id="KW-1185">Reference proteome</keyword>
<comment type="caution">
    <text evidence="1">The sequence shown here is derived from an EMBL/GenBank/DDBJ whole genome shotgun (WGS) entry which is preliminary data.</text>
</comment>
<dbReference type="AlphaFoldDB" id="A0A8X6MPR8"/>
<accession>A0A8X6MPR8</accession>
<evidence type="ECO:0000313" key="1">
    <source>
        <dbReference type="EMBL" id="GFS71606.1"/>
    </source>
</evidence>
<organism evidence="1 2">
    <name type="scientific">Nephila pilipes</name>
    <name type="common">Giant wood spider</name>
    <name type="synonym">Nephila maculata</name>
    <dbReference type="NCBI Taxonomy" id="299642"/>
    <lineage>
        <taxon>Eukaryota</taxon>
        <taxon>Metazoa</taxon>
        <taxon>Ecdysozoa</taxon>
        <taxon>Arthropoda</taxon>
        <taxon>Chelicerata</taxon>
        <taxon>Arachnida</taxon>
        <taxon>Araneae</taxon>
        <taxon>Araneomorphae</taxon>
        <taxon>Entelegynae</taxon>
        <taxon>Araneoidea</taxon>
        <taxon>Nephilidae</taxon>
        <taxon>Nephila</taxon>
    </lineage>
</organism>
<evidence type="ECO:0000313" key="2">
    <source>
        <dbReference type="Proteomes" id="UP000887013"/>
    </source>
</evidence>
<proteinExistence type="predicted"/>
<gene>
    <name evidence="1" type="ORF">NPIL_574221</name>
</gene>
<dbReference type="EMBL" id="BMAW01000941">
    <property type="protein sequence ID" value="GFS71606.1"/>
    <property type="molecule type" value="Genomic_DNA"/>
</dbReference>
<name>A0A8X6MPR8_NEPPI</name>
<dbReference type="Proteomes" id="UP000887013">
    <property type="component" value="Unassembled WGS sequence"/>
</dbReference>
<protein>
    <submittedName>
        <fullName evidence="1">Uncharacterized protein</fullName>
    </submittedName>
</protein>